<proteinExistence type="inferred from homology"/>
<comment type="cofactor">
    <cofactor evidence="1 8">
        <name>FAD</name>
        <dbReference type="ChEBI" id="CHEBI:57692"/>
    </cofactor>
</comment>
<feature type="binding site" evidence="8">
    <location>
        <position position="130"/>
    </location>
    <ligand>
        <name>FAD</name>
        <dbReference type="ChEBI" id="CHEBI:57692"/>
    </ligand>
</feature>
<dbReference type="OrthoDB" id="432685at2759"/>
<evidence type="ECO:0000256" key="5">
    <source>
        <dbReference type="ARBA" id="ARBA00022827"/>
    </source>
</evidence>
<keyword evidence="4 8" id="KW-0285">Flavoprotein</keyword>
<dbReference type="CDD" id="cd06183">
    <property type="entry name" value="cyt_b5_reduct_like"/>
    <property type="match status" value="1"/>
</dbReference>
<dbReference type="InterPro" id="IPR039261">
    <property type="entry name" value="FNR_nucleotide-bd"/>
</dbReference>
<dbReference type="EMBL" id="ML743138">
    <property type="protein sequence ID" value="KAE8144090.1"/>
    <property type="molecule type" value="Genomic_DNA"/>
</dbReference>
<dbReference type="PROSITE" id="PS51384">
    <property type="entry name" value="FAD_FR"/>
    <property type="match status" value="1"/>
</dbReference>
<dbReference type="PANTHER" id="PTHR19370">
    <property type="entry name" value="NADH-CYTOCHROME B5 REDUCTASE"/>
    <property type="match status" value="1"/>
</dbReference>
<keyword evidence="6" id="KW-0560">Oxidoreductase</keyword>
<comment type="subcellular location">
    <subcellularLocation>
        <location evidence="2">Membrane</location>
    </subcellularLocation>
</comment>
<evidence type="ECO:0000256" key="7">
    <source>
        <dbReference type="ARBA" id="ARBA00023136"/>
    </source>
</evidence>
<organism evidence="10 11">
    <name type="scientific">Aspergillus avenaceus</name>
    <dbReference type="NCBI Taxonomy" id="36643"/>
    <lineage>
        <taxon>Eukaryota</taxon>
        <taxon>Fungi</taxon>
        <taxon>Dikarya</taxon>
        <taxon>Ascomycota</taxon>
        <taxon>Pezizomycotina</taxon>
        <taxon>Eurotiomycetes</taxon>
        <taxon>Eurotiomycetidae</taxon>
        <taxon>Eurotiales</taxon>
        <taxon>Aspergillaceae</taxon>
        <taxon>Aspergillus</taxon>
        <taxon>Aspergillus subgen. Circumdati</taxon>
    </lineage>
</organism>
<dbReference type="Proteomes" id="UP000325780">
    <property type="component" value="Unassembled WGS sequence"/>
</dbReference>
<dbReference type="InterPro" id="IPR001433">
    <property type="entry name" value="OxRdtase_FAD/NAD-bd"/>
</dbReference>
<dbReference type="SUPFAM" id="SSF63380">
    <property type="entry name" value="Riboflavin synthase domain-like"/>
    <property type="match status" value="1"/>
</dbReference>
<evidence type="ECO:0000313" key="11">
    <source>
        <dbReference type="Proteomes" id="UP000325780"/>
    </source>
</evidence>
<dbReference type="InterPro" id="IPR017927">
    <property type="entry name" value="FAD-bd_FR_type"/>
</dbReference>
<evidence type="ECO:0000259" key="9">
    <source>
        <dbReference type="PROSITE" id="PS51384"/>
    </source>
</evidence>
<sequence>MKPKISTPGFFLRRYPSSPAHVIRRHYVSTSSPFKQRRPWLRVAVVTIAATGLGAYVRSRQENQSTTLNPLSFTPYSLISKEPVSSSGSIFTLKAPRPDSDNERVYEETWETGIWSVMFKQPQLQIGRDYTPLPPLLTEDGDEATLRFYIRRDPFGEMSRYLHGLEMGATVEMRGPQIECEIPEDTQRILFIAGGTGIAPALQAGHTLLRRTNEVHKPTIHILWANRRRDDCAGGHNNSTMTSTSQRSWFSRFVGSSTTSPAVVENDSSSPSSPSLVVKELEALRSQYPEQVTVDYFVDEENTFIGKKEILNFAKCTSLQQTPKRNMILVSGPEGFISYMAGPKVWAQGMELQGSLQGIIKELNLHEWMIWKL</sequence>
<dbReference type="GO" id="GO:0016020">
    <property type="term" value="C:membrane"/>
    <property type="evidence" value="ECO:0007669"/>
    <property type="project" value="UniProtKB-SubCell"/>
</dbReference>
<dbReference type="PRINTS" id="PR00406">
    <property type="entry name" value="CYTB5RDTASE"/>
</dbReference>
<dbReference type="PANTHER" id="PTHR19370:SF189">
    <property type="entry name" value="CYTOCHROME C MITOCHONDRIAL IMPORT FACTOR CYC2"/>
    <property type="match status" value="1"/>
</dbReference>
<dbReference type="SUPFAM" id="SSF52343">
    <property type="entry name" value="Ferredoxin reductase-like, C-terminal NADP-linked domain"/>
    <property type="match status" value="1"/>
</dbReference>
<name>A0A5N6TCT4_ASPAV</name>
<feature type="binding site" evidence="8">
    <location>
        <position position="158"/>
    </location>
    <ligand>
        <name>FAD</name>
        <dbReference type="ChEBI" id="CHEBI:57692"/>
    </ligand>
</feature>
<evidence type="ECO:0000256" key="3">
    <source>
        <dbReference type="ARBA" id="ARBA00006105"/>
    </source>
</evidence>
<feature type="domain" description="FAD-binding FR-type" evidence="9">
    <location>
        <begin position="71"/>
        <end position="183"/>
    </location>
</feature>
<evidence type="ECO:0000256" key="1">
    <source>
        <dbReference type="ARBA" id="ARBA00001974"/>
    </source>
</evidence>
<feature type="binding site" evidence="8">
    <location>
        <position position="159"/>
    </location>
    <ligand>
        <name>FAD</name>
        <dbReference type="ChEBI" id="CHEBI:57692"/>
    </ligand>
</feature>
<dbReference type="GO" id="GO:0005739">
    <property type="term" value="C:mitochondrion"/>
    <property type="evidence" value="ECO:0007669"/>
    <property type="project" value="TreeGrafter"/>
</dbReference>
<dbReference type="GO" id="GO:0016491">
    <property type="term" value="F:oxidoreductase activity"/>
    <property type="evidence" value="ECO:0007669"/>
    <property type="project" value="UniProtKB-KW"/>
</dbReference>
<evidence type="ECO:0000256" key="8">
    <source>
        <dbReference type="PIRSR" id="PIRSR601834-1"/>
    </source>
</evidence>
<keyword evidence="11" id="KW-1185">Reference proteome</keyword>
<dbReference type="Pfam" id="PF00970">
    <property type="entry name" value="FAD_binding_6"/>
    <property type="match status" value="1"/>
</dbReference>
<dbReference type="Gene3D" id="2.40.30.10">
    <property type="entry name" value="Translation factors"/>
    <property type="match status" value="1"/>
</dbReference>
<evidence type="ECO:0000256" key="4">
    <source>
        <dbReference type="ARBA" id="ARBA00022630"/>
    </source>
</evidence>
<dbReference type="InterPro" id="IPR008333">
    <property type="entry name" value="Cbr1-like_FAD-bd_dom"/>
</dbReference>
<dbReference type="Gene3D" id="3.40.50.80">
    <property type="entry name" value="Nucleotide-binding domain of ferredoxin-NADP reductase (FNR) module"/>
    <property type="match status" value="1"/>
</dbReference>
<dbReference type="Pfam" id="PF00175">
    <property type="entry name" value="NAD_binding_1"/>
    <property type="match status" value="1"/>
</dbReference>
<dbReference type="AlphaFoldDB" id="A0A5N6TCT4"/>
<dbReference type="InterPro" id="IPR017938">
    <property type="entry name" value="Riboflavin_synthase-like_b-brl"/>
</dbReference>
<keyword evidence="7" id="KW-0472">Membrane</keyword>
<accession>A0A5N6TCT4</accession>
<keyword evidence="5 8" id="KW-0274">FAD</keyword>
<feature type="binding site" evidence="8">
    <location>
        <position position="128"/>
    </location>
    <ligand>
        <name>FAD</name>
        <dbReference type="ChEBI" id="CHEBI:57692"/>
    </ligand>
</feature>
<gene>
    <name evidence="10" type="ORF">BDV25DRAFT_167680</name>
</gene>
<evidence type="ECO:0000256" key="2">
    <source>
        <dbReference type="ARBA" id="ARBA00004370"/>
    </source>
</evidence>
<evidence type="ECO:0000313" key="10">
    <source>
        <dbReference type="EMBL" id="KAE8144090.1"/>
    </source>
</evidence>
<comment type="similarity">
    <text evidence="3">Belongs to the flavoprotein pyridine nucleotide cytochrome reductase family.</text>
</comment>
<protein>
    <submittedName>
        <fullName evidence="10">Oxidoreductase</fullName>
    </submittedName>
</protein>
<reference evidence="10 11" key="1">
    <citation type="submission" date="2019-04" db="EMBL/GenBank/DDBJ databases">
        <title>Friends and foes A comparative genomics study of 23 Aspergillus species from section Flavi.</title>
        <authorList>
            <consortium name="DOE Joint Genome Institute"/>
            <person name="Kjaerbolling I."/>
            <person name="Vesth T."/>
            <person name="Frisvad J.C."/>
            <person name="Nybo J.L."/>
            <person name="Theobald S."/>
            <person name="Kildgaard S."/>
            <person name="Isbrandt T."/>
            <person name="Kuo A."/>
            <person name="Sato A."/>
            <person name="Lyhne E.K."/>
            <person name="Kogle M.E."/>
            <person name="Wiebenga A."/>
            <person name="Kun R.S."/>
            <person name="Lubbers R.J."/>
            <person name="Makela M.R."/>
            <person name="Barry K."/>
            <person name="Chovatia M."/>
            <person name="Clum A."/>
            <person name="Daum C."/>
            <person name="Haridas S."/>
            <person name="He G."/>
            <person name="LaButti K."/>
            <person name="Lipzen A."/>
            <person name="Mondo S."/>
            <person name="Riley R."/>
            <person name="Salamov A."/>
            <person name="Simmons B.A."/>
            <person name="Magnuson J.K."/>
            <person name="Henrissat B."/>
            <person name="Mortensen U.H."/>
            <person name="Larsen T.O."/>
            <person name="Devries R.P."/>
            <person name="Grigoriev I.V."/>
            <person name="Machida M."/>
            <person name="Baker S.E."/>
            <person name="Andersen M.R."/>
        </authorList>
    </citation>
    <scope>NUCLEOTIDE SEQUENCE [LARGE SCALE GENOMIC DNA]</scope>
    <source>
        <strain evidence="10 11">IBT 18842</strain>
    </source>
</reference>
<evidence type="ECO:0000256" key="6">
    <source>
        <dbReference type="ARBA" id="ARBA00023002"/>
    </source>
</evidence>
<dbReference type="InterPro" id="IPR001834">
    <property type="entry name" value="CBR-like"/>
</dbReference>